<dbReference type="PANTHER" id="PTHR47956">
    <property type="entry name" value="CYTOCHROME P450 71B11-RELATED"/>
    <property type="match status" value="1"/>
</dbReference>
<evidence type="ECO:0000256" key="4">
    <source>
        <dbReference type="ARBA" id="ARBA00022989"/>
    </source>
</evidence>
<organism evidence="8 9">
    <name type="scientific">Citrus sinensis</name>
    <name type="common">Sweet orange</name>
    <name type="synonym">Citrus aurantium var. sinensis</name>
    <dbReference type="NCBI Taxonomy" id="2711"/>
    <lineage>
        <taxon>Eukaryota</taxon>
        <taxon>Viridiplantae</taxon>
        <taxon>Streptophyta</taxon>
        <taxon>Embryophyta</taxon>
        <taxon>Tracheophyta</taxon>
        <taxon>Spermatophyta</taxon>
        <taxon>Magnoliopsida</taxon>
        <taxon>eudicotyledons</taxon>
        <taxon>Gunneridae</taxon>
        <taxon>Pentapetalae</taxon>
        <taxon>rosids</taxon>
        <taxon>malvids</taxon>
        <taxon>Sapindales</taxon>
        <taxon>Rutaceae</taxon>
        <taxon>Aurantioideae</taxon>
        <taxon>Citrus</taxon>
    </lineage>
</organism>
<dbReference type="InterPro" id="IPR001128">
    <property type="entry name" value="Cyt_P450"/>
</dbReference>
<dbReference type="EMBL" id="KK786062">
    <property type="protein sequence ID" value="KDO40214.1"/>
    <property type="molecule type" value="Genomic_DNA"/>
</dbReference>
<evidence type="ECO:0000313" key="9">
    <source>
        <dbReference type="Proteomes" id="UP000027120"/>
    </source>
</evidence>
<evidence type="ECO:0000256" key="1">
    <source>
        <dbReference type="ARBA" id="ARBA00004167"/>
    </source>
</evidence>
<proteinExistence type="inferred from homology"/>
<feature type="signal peptide" evidence="7">
    <location>
        <begin position="1"/>
        <end position="22"/>
    </location>
</feature>
<keyword evidence="9" id="KW-1185">Reference proteome</keyword>
<dbReference type="InterPro" id="IPR036396">
    <property type="entry name" value="Cyt_P450_sf"/>
</dbReference>
<dbReference type="AlphaFoldDB" id="A0A067DB70"/>
<evidence type="ECO:0008006" key="10">
    <source>
        <dbReference type="Google" id="ProtNLM"/>
    </source>
</evidence>
<accession>A0A067DB70</accession>
<evidence type="ECO:0000256" key="3">
    <source>
        <dbReference type="ARBA" id="ARBA00022692"/>
    </source>
</evidence>
<keyword evidence="5" id="KW-0560">Oxidoreductase</keyword>
<dbReference type="InterPro" id="IPR002401">
    <property type="entry name" value="Cyt_P450_E_grp-I"/>
</dbReference>
<dbReference type="PANTHER" id="PTHR47956:SF49">
    <property type="entry name" value="CYTOCHROME P450 83B1"/>
    <property type="match status" value="1"/>
</dbReference>
<name>A0A067DB70_CITSI</name>
<feature type="non-terminal residue" evidence="8">
    <location>
        <position position="344"/>
    </location>
</feature>
<reference evidence="8 9" key="1">
    <citation type="submission" date="2014-04" db="EMBL/GenBank/DDBJ databases">
        <authorList>
            <consortium name="International Citrus Genome Consortium"/>
            <person name="Gmitter F."/>
            <person name="Chen C."/>
            <person name="Farmerie W."/>
            <person name="Harkins T."/>
            <person name="Desany B."/>
            <person name="Mohiuddin M."/>
            <person name="Kodira C."/>
            <person name="Borodovsky M."/>
            <person name="Lomsadze A."/>
            <person name="Burns P."/>
            <person name="Jenkins J."/>
            <person name="Prochnik S."/>
            <person name="Shu S."/>
            <person name="Chapman J."/>
            <person name="Pitluck S."/>
            <person name="Schmutz J."/>
            <person name="Rokhsar D."/>
        </authorList>
    </citation>
    <scope>NUCLEOTIDE SEQUENCE</scope>
</reference>
<dbReference type="GO" id="GO:0004497">
    <property type="term" value="F:monooxygenase activity"/>
    <property type="evidence" value="ECO:0007669"/>
    <property type="project" value="InterPro"/>
</dbReference>
<evidence type="ECO:0000313" key="8">
    <source>
        <dbReference type="EMBL" id="KDO40214.1"/>
    </source>
</evidence>
<keyword evidence="6" id="KW-0472">Membrane</keyword>
<dbReference type="GO" id="GO:0016491">
    <property type="term" value="F:oxidoreductase activity"/>
    <property type="evidence" value="ECO:0000318"/>
    <property type="project" value="GO_Central"/>
</dbReference>
<comment type="similarity">
    <text evidence="2">Belongs to the cytochrome P450 family.</text>
</comment>
<keyword evidence="7" id="KW-0732">Signal</keyword>
<keyword evidence="4" id="KW-1133">Transmembrane helix</keyword>
<comment type="subcellular location">
    <subcellularLocation>
        <location evidence="1">Membrane</location>
        <topology evidence="1">Single-pass membrane protein</topology>
    </subcellularLocation>
</comment>
<dbReference type="Gene3D" id="1.10.630.10">
    <property type="entry name" value="Cytochrome P450"/>
    <property type="match status" value="1"/>
</dbReference>
<evidence type="ECO:0000256" key="5">
    <source>
        <dbReference type="ARBA" id="ARBA00023002"/>
    </source>
</evidence>
<dbReference type="Pfam" id="PF00067">
    <property type="entry name" value="p450"/>
    <property type="match status" value="1"/>
</dbReference>
<dbReference type="InterPro" id="IPR050193">
    <property type="entry name" value="Cytochrome_P450_71"/>
</dbReference>
<gene>
    <name evidence="8" type="ORF">CISIN_1g0355602mg</name>
</gene>
<evidence type="ECO:0000256" key="6">
    <source>
        <dbReference type="ARBA" id="ARBA00023136"/>
    </source>
</evidence>
<dbReference type="Proteomes" id="UP000027120">
    <property type="component" value="Unassembled WGS sequence"/>
</dbReference>
<keyword evidence="3" id="KW-0812">Transmembrane</keyword>
<dbReference type="GO" id="GO:0005506">
    <property type="term" value="F:iron ion binding"/>
    <property type="evidence" value="ECO:0007669"/>
    <property type="project" value="InterPro"/>
</dbReference>
<dbReference type="GO" id="GO:0016705">
    <property type="term" value="F:oxidoreductase activity, acting on paired donors, with incorporation or reduction of molecular oxygen"/>
    <property type="evidence" value="ECO:0007669"/>
    <property type="project" value="InterPro"/>
</dbReference>
<dbReference type="PRINTS" id="PR00463">
    <property type="entry name" value="EP450I"/>
</dbReference>
<dbReference type="GO" id="GO:0020037">
    <property type="term" value="F:heme binding"/>
    <property type="evidence" value="ECO:0007669"/>
    <property type="project" value="InterPro"/>
</dbReference>
<evidence type="ECO:0000256" key="2">
    <source>
        <dbReference type="ARBA" id="ARBA00010617"/>
    </source>
</evidence>
<dbReference type="GO" id="GO:0016020">
    <property type="term" value="C:membrane"/>
    <property type="evidence" value="ECO:0007669"/>
    <property type="project" value="UniProtKB-SubCell"/>
</dbReference>
<evidence type="ECO:0000256" key="7">
    <source>
        <dbReference type="SAM" id="SignalP"/>
    </source>
</evidence>
<sequence length="344" mass="38755">MDLLVLAILFCLPIFLLYKCQISTWPSSSPHNWQPVPVRYQKLAFYLWKISKQYGPVFSLRLGFRPAIIISSAKLAKEAFKTHDLQFAGRPVLLGSQIDMRKRFVTSLLNSNRIEQFRRVRKDKIFRMVEKISKLGDAADEDASSKAPINVSEIAMTCVRNIIFRVTFRKRFEVDGTAAVNRMDFLLAETQLLSGTIFFSDCSYSFIGNCLDGLTGMHRCLQKHFKDYAGQQGDLIDDLLSLTKAGYLTLDAVKAAIMEIFIGTTDTSKVTIAMAMTLLMKNPEAMKKAQEEVRSVVKDKGVLNAVIKETMRIQPATQFIPKATIESCVIDGYHTPAKTMVLVN</sequence>
<protein>
    <recommendedName>
        <fullName evidence="10">Cytochrome P450</fullName>
    </recommendedName>
</protein>
<feature type="chain" id="PRO_5001635421" description="Cytochrome P450" evidence="7">
    <location>
        <begin position="23"/>
        <end position="344"/>
    </location>
</feature>
<dbReference type="SUPFAM" id="SSF48264">
    <property type="entry name" value="Cytochrome P450"/>
    <property type="match status" value="1"/>
</dbReference>